<dbReference type="InterPro" id="IPR023213">
    <property type="entry name" value="CAT-like_dom_sf"/>
</dbReference>
<name>A0A2G5BI09_COERN</name>
<evidence type="ECO:0000256" key="3">
    <source>
        <dbReference type="ARBA" id="ARBA00011288"/>
    </source>
</evidence>
<dbReference type="CDD" id="cd01612">
    <property type="entry name" value="Ubl_ATG12"/>
    <property type="match status" value="1"/>
</dbReference>
<dbReference type="Gene3D" id="3.30.559.70">
    <property type="entry name" value="Choline/Carnitine o-acyltransferase, domain 2"/>
    <property type="match status" value="1"/>
</dbReference>
<dbReference type="Gene3D" id="3.30.559.10">
    <property type="entry name" value="Chloramphenicol acetyltransferase-like domain"/>
    <property type="match status" value="1"/>
</dbReference>
<evidence type="ECO:0000256" key="2">
    <source>
        <dbReference type="ARBA" id="ARBA00007778"/>
    </source>
</evidence>
<dbReference type="STRING" id="763665.A0A2G5BI09"/>
<accession>A0A2G5BI09</accession>
<evidence type="ECO:0000256" key="11">
    <source>
        <dbReference type="ARBA" id="ARBA00067312"/>
    </source>
</evidence>
<dbReference type="GO" id="GO:0016746">
    <property type="term" value="F:acyltransferase activity"/>
    <property type="evidence" value="ECO:0007669"/>
    <property type="project" value="UniProtKB-KW"/>
</dbReference>
<dbReference type="GO" id="GO:0000045">
    <property type="term" value="P:autophagosome assembly"/>
    <property type="evidence" value="ECO:0007669"/>
    <property type="project" value="InterPro"/>
</dbReference>
<dbReference type="InterPro" id="IPR007242">
    <property type="entry name" value="Atg12"/>
</dbReference>
<evidence type="ECO:0000256" key="12">
    <source>
        <dbReference type="PIRSR" id="PIRSR600542-1"/>
    </source>
</evidence>
<feature type="domain" description="Choline/carnitine acyltransferase" evidence="13">
    <location>
        <begin position="11"/>
        <end position="590"/>
    </location>
</feature>
<dbReference type="InterPro" id="IPR042231">
    <property type="entry name" value="Cho/carn_acyl_trans_2"/>
</dbReference>
<keyword evidence="5" id="KW-1017">Isopeptide bond</keyword>
<dbReference type="InterPro" id="IPR029071">
    <property type="entry name" value="Ubiquitin-like_domsf"/>
</dbReference>
<dbReference type="GO" id="GO:0005737">
    <property type="term" value="C:cytoplasm"/>
    <property type="evidence" value="ECO:0007669"/>
    <property type="project" value="InterPro"/>
</dbReference>
<comment type="subunit">
    <text evidence="3">Forms a conjugate with ATG5.</text>
</comment>
<dbReference type="Pfam" id="PF04110">
    <property type="entry name" value="APG12"/>
    <property type="match status" value="1"/>
</dbReference>
<evidence type="ECO:0000256" key="1">
    <source>
        <dbReference type="ARBA" id="ARBA00005232"/>
    </source>
</evidence>
<feature type="active site" description="Proton acceptor" evidence="12">
    <location>
        <position position="317"/>
    </location>
</feature>
<evidence type="ECO:0000313" key="14">
    <source>
        <dbReference type="EMBL" id="PIA18656.1"/>
    </source>
</evidence>
<sequence length="698" mass="77772">MLSEQGRLPRLPIPPLGQTIERYVDSVATLIGNDTVAIAEMHHKANMFLKVGERLQQRLINYDKTQKNSWLESWWLELAYLSWRDGLCINSNYWLTIADDPKAYRTIACPTPLAPSDSMFHRGRLWESNEYGEFQIRRAVRFIQKALDYKESIDKGQILIERTKAGNLCMSQYKCIFGMTRIPRMGCDKLIQTSSSVNSRTIIVIVQDQIYNVHVYDDAGDVDPAISVLTAGQRDRWSVAYKQLEKQPSNCTTLAAIQEALFAVSLDTTYSDPPGSINAEQLTIKCHGTQPGHNRWYDKCANFIFDRNGAAGYMGEHSPCDALVPAIMVEYISRAVAREHISSDLSSACTPGYQPNVCRLRFVEIDTSILAQIQEAEQEVARTANASHSCQIRFEGYGASWIRKVAAVSPDAFVQFALQLTYFRIHGTFAPVYETASTRQFLHGRTETVRSLTPEAADFINAMCDSAVSATDKYEALVRASKKHQIVLKQASSGGGIDRHLLGLRLAYQRLSPLPEEPLMSEDEKNAIEEFFADPVLAKSSSFQLSTSGLFPAYYITHTGFGCVVSERGYGINYIIEPNRIKFGVEGKTKEVAAAGTTAAAAEAASNSQPKKVVVRFRSTGNAPILKKSVYKISSAQRFQALIVFLRKELGYKTSEPLFVYVNSAFSPAPDEIVYNLSRCFGLDGQLTINYATTPAWG</sequence>
<evidence type="ECO:0000256" key="9">
    <source>
        <dbReference type="ARBA" id="ARBA00023315"/>
    </source>
</evidence>
<dbReference type="Pfam" id="PF00755">
    <property type="entry name" value="Carn_acyltransf"/>
    <property type="match status" value="1"/>
</dbReference>
<dbReference type="InterPro" id="IPR039551">
    <property type="entry name" value="Cho/carn_acyl_trans"/>
</dbReference>
<dbReference type="InterPro" id="IPR000542">
    <property type="entry name" value="Carn_acyl_trans"/>
</dbReference>
<keyword evidence="6 14" id="KW-0808">Transferase</keyword>
<dbReference type="PANTHER" id="PTHR22589:SF107">
    <property type="entry name" value="CHOLINE_CARNITINE ACYLTRANSFERASE DOMAIN-CONTAINING PROTEIN"/>
    <property type="match status" value="1"/>
</dbReference>
<organism evidence="14 15">
    <name type="scientific">Coemansia reversa (strain ATCC 12441 / NRRL 1564)</name>
    <dbReference type="NCBI Taxonomy" id="763665"/>
    <lineage>
        <taxon>Eukaryota</taxon>
        <taxon>Fungi</taxon>
        <taxon>Fungi incertae sedis</taxon>
        <taxon>Zoopagomycota</taxon>
        <taxon>Kickxellomycotina</taxon>
        <taxon>Kickxellomycetes</taxon>
        <taxon>Kickxellales</taxon>
        <taxon>Kickxellaceae</taxon>
        <taxon>Coemansia</taxon>
    </lineage>
</organism>
<dbReference type="AlphaFoldDB" id="A0A2G5BI09"/>
<comment type="similarity">
    <text evidence="1">Belongs to the carnitine/choline acetyltransferase family.</text>
</comment>
<dbReference type="Gene3D" id="3.10.20.90">
    <property type="entry name" value="Phosphatidylinositol 3-kinase Catalytic Subunit, Chain A, domain 1"/>
    <property type="match status" value="1"/>
</dbReference>
<dbReference type="SUPFAM" id="SSF52777">
    <property type="entry name" value="CoA-dependent acyltransferases"/>
    <property type="match status" value="2"/>
</dbReference>
<dbReference type="EMBL" id="KZ303489">
    <property type="protein sequence ID" value="PIA18656.1"/>
    <property type="molecule type" value="Genomic_DNA"/>
</dbReference>
<evidence type="ECO:0000256" key="6">
    <source>
        <dbReference type="ARBA" id="ARBA00022679"/>
    </source>
</evidence>
<evidence type="ECO:0000256" key="8">
    <source>
        <dbReference type="ARBA" id="ARBA00023006"/>
    </source>
</evidence>
<keyword evidence="7" id="KW-0833">Ubl conjugation pathway</keyword>
<gene>
    <name evidence="14" type="ORF">COEREDRAFT_91055</name>
</gene>
<evidence type="ECO:0000256" key="5">
    <source>
        <dbReference type="ARBA" id="ARBA00022499"/>
    </source>
</evidence>
<evidence type="ECO:0000313" key="15">
    <source>
        <dbReference type="Proteomes" id="UP000242474"/>
    </source>
</evidence>
<evidence type="ECO:0000256" key="7">
    <source>
        <dbReference type="ARBA" id="ARBA00022786"/>
    </source>
</evidence>
<keyword evidence="9 14" id="KW-0012">Acyltransferase</keyword>
<proteinExistence type="inferred from homology"/>
<evidence type="ECO:0000259" key="13">
    <source>
        <dbReference type="Pfam" id="PF00755"/>
    </source>
</evidence>
<protein>
    <recommendedName>
        <fullName evidence="4">Ubiquitin-like protein ATG12</fullName>
    </recommendedName>
    <alternativeName>
        <fullName evidence="10">Autophagy-related protein 12</fullName>
    </alternativeName>
    <alternativeName>
        <fullName evidence="11">Ubiquitin-like protein atg12</fullName>
    </alternativeName>
</protein>
<dbReference type="PROSITE" id="PS00439">
    <property type="entry name" value="ACYLTRANSF_C_1"/>
    <property type="match status" value="1"/>
</dbReference>
<reference evidence="14 15" key="1">
    <citation type="journal article" date="2015" name="Genome Biol. Evol.">
        <title>Phylogenomic analyses indicate that early fungi evolved digesting cell walls of algal ancestors of land plants.</title>
        <authorList>
            <person name="Chang Y."/>
            <person name="Wang S."/>
            <person name="Sekimoto S."/>
            <person name="Aerts A.L."/>
            <person name="Choi C."/>
            <person name="Clum A."/>
            <person name="LaButti K.M."/>
            <person name="Lindquist E.A."/>
            <person name="Yee Ngan C."/>
            <person name="Ohm R.A."/>
            <person name="Salamov A.A."/>
            <person name="Grigoriev I.V."/>
            <person name="Spatafora J.W."/>
            <person name="Berbee M.L."/>
        </authorList>
    </citation>
    <scope>NUCLEOTIDE SEQUENCE [LARGE SCALE GENOMIC DNA]</scope>
    <source>
        <strain evidence="14 15">NRRL 1564</strain>
    </source>
</reference>
<evidence type="ECO:0000256" key="10">
    <source>
        <dbReference type="ARBA" id="ARBA00029824"/>
    </source>
</evidence>
<dbReference type="OrthoDB" id="240216at2759"/>
<dbReference type="PANTHER" id="PTHR22589">
    <property type="entry name" value="CARNITINE O-ACYLTRANSFERASE"/>
    <property type="match status" value="1"/>
</dbReference>
<keyword evidence="8" id="KW-0072">Autophagy</keyword>
<dbReference type="SUPFAM" id="SSF54236">
    <property type="entry name" value="Ubiquitin-like"/>
    <property type="match status" value="1"/>
</dbReference>
<dbReference type="Proteomes" id="UP000242474">
    <property type="component" value="Unassembled WGS sequence"/>
</dbReference>
<evidence type="ECO:0000256" key="4">
    <source>
        <dbReference type="ARBA" id="ARBA00015875"/>
    </source>
</evidence>
<keyword evidence="15" id="KW-1185">Reference proteome</keyword>
<dbReference type="FunFam" id="3.10.20.90:FF:000150">
    <property type="entry name" value="Ubiquitin-like protein ATG12"/>
    <property type="match status" value="1"/>
</dbReference>
<comment type="similarity">
    <text evidence="2">Belongs to the ATG12 family.</text>
</comment>